<sequence>MRYCSVRCMDDLETPKRLCVQ</sequence>
<dbReference type="Proteomes" id="UP000636709">
    <property type="component" value="Unassembled WGS sequence"/>
</dbReference>
<organism evidence="1 2">
    <name type="scientific">Digitaria exilis</name>
    <dbReference type="NCBI Taxonomy" id="1010633"/>
    <lineage>
        <taxon>Eukaryota</taxon>
        <taxon>Viridiplantae</taxon>
        <taxon>Streptophyta</taxon>
        <taxon>Embryophyta</taxon>
        <taxon>Tracheophyta</taxon>
        <taxon>Spermatophyta</taxon>
        <taxon>Magnoliopsida</taxon>
        <taxon>Liliopsida</taxon>
        <taxon>Poales</taxon>
        <taxon>Poaceae</taxon>
        <taxon>PACMAD clade</taxon>
        <taxon>Panicoideae</taxon>
        <taxon>Panicodae</taxon>
        <taxon>Paniceae</taxon>
        <taxon>Anthephorinae</taxon>
        <taxon>Digitaria</taxon>
    </lineage>
</organism>
<dbReference type="AlphaFoldDB" id="A0A835EXH5"/>
<evidence type="ECO:0000313" key="2">
    <source>
        <dbReference type="Proteomes" id="UP000636709"/>
    </source>
</evidence>
<evidence type="ECO:0000313" key="1">
    <source>
        <dbReference type="EMBL" id="KAF8720705.1"/>
    </source>
</evidence>
<gene>
    <name evidence="1" type="ORF">HU200_023607</name>
</gene>
<reference evidence="1" key="1">
    <citation type="submission" date="2020-07" db="EMBL/GenBank/DDBJ databases">
        <title>Genome sequence and genetic diversity analysis of an under-domesticated orphan crop, white fonio (Digitaria exilis).</title>
        <authorList>
            <person name="Bennetzen J.L."/>
            <person name="Chen S."/>
            <person name="Ma X."/>
            <person name="Wang X."/>
            <person name="Yssel A.E.J."/>
            <person name="Chaluvadi S.R."/>
            <person name="Johnson M."/>
            <person name="Gangashetty P."/>
            <person name="Hamidou F."/>
            <person name="Sanogo M.D."/>
            <person name="Zwaenepoel A."/>
            <person name="Wallace J."/>
            <person name="Van De Peer Y."/>
            <person name="Van Deynze A."/>
        </authorList>
    </citation>
    <scope>NUCLEOTIDE SEQUENCE</scope>
    <source>
        <tissue evidence="1">Leaves</tissue>
    </source>
</reference>
<comment type="caution">
    <text evidence="1">The sequence shown here is derived from an EMBL/GenBank/DDBJ whole genome shotgun (WGS) entry which is preliminary data.</text>
</comment>
<name>A0A835EXH5_9POAL</name>
<dbReference type="EMBL" id="JACEFO010001691">
    <property type="protein sequence ID" value="KAF8720705.1"/>
    <property type="molecule type" value="Genomic_DNA"/>
</dbReference>
<proteinExistence type="predicted"/>
<accession>A0A835EXH5</accession>
<protein>
    <submittedName>
        <fullName evidence="1">Uncharacterized protein</fullName>
    </submittedName>
</protein>
<keyword evidence="2" id="KW-1185">Reference proteome</keyword>